<dbReference type="AlphaFoldDB" id="A0A2T3B3B3"/>
<dbReference type="SMART" id="SM00369">
    <property type="entry name" value="LRR_TYP"/>
    <property type="match status" value="3"/>
</dbReference>
<evidence type="ECO:0000313" key="5">
    <source>
        <dbReference type="Proteomes" id="UP000241818"/>
    </source>
</evidence>
<organism evidence="4 5">
    <name type="scientific">Amorphotheca resinae ATCC 22711</name>
    <dbReference type="NCBI Taxonomy" id="857342"/>
    <lineage>
        <taxon>Eukaryota</taxon>
        <taxon>Fungi</taxon>
        <taxon>Dikarya</taxon>
        <taxon>Ascomycota</taxon>
        <taxon>Pezizomycotina</taxon>
        <taxon>Leotiomycetes</taxon>
        <taxon>Helotiales</taxon>
        <taxon>Amorphothecaceae</taxon>
        <taxon>Amorphotheca</taxon>
    </lineage>
</organism>
<dbReference type="SUPFAM" id="SSF74924">
    <property type="entry name" value="Cap-Gly domain"/>
    <property type="match status" value="1"/>
</dbReference>
<dbReference type="InterPro" id="IPR032675">
    <property type="entry name" value="LRR_dom_sf"/>
</dbReference>
<proteinExistence type="predicted"/>
<evidence type="ECO:0000256" key="1">
    <source>
        <dbReference type="ARBA" id="ARBA00022614"/>
    </source>
</evidence>
<keyword evidence="1" id="KW-0433">Leucine-rich repeat</keyword>
<dbReference type="InterPro" id="IPR003591">
    <property type="entry name" value="Leu-rich_rpt_typical-subtyp"/>
</dbReference>
<keyword evidence="2" id="KW-0677">Repeat</keyword>
<dbReference type="PROSITE" id="PS50245">
    <property type="entry name" value="CAP_GLY_2"/>
    <property type="match status" value="1"/>
</dbReference>
<dbReference type="Pfam" id="PF01302">
    <property type="entry name" value="CAP_GLY"/>
    <property type="match status" value="1"/>
</dbReference>
<name>A0A2T3B3B3_AMORE</name>
<dbReference type="Gene3D" id="3.80.10.10">
    <property type="entry name" value="Ribonuclease Inhibitor"/>
    <property type="match status" value="2"/>
</dbReference>
<dbReference type="Gene3D" id="2.30.30.190">
    <property type="entry name" value="CAP Gly-rich-like domain"/>
    <property type="match status" value="1"/>
</dbReference>
<sequence>MPVEYRVGQRVSFKGHRCTVRYIGAVEGTDQNKIWLGVEWDDPARGKHNGEYLGRSYFKCKSASPTAASFVNLKSARADPEQSFVEAVRNKYALELPTQPNPVESVLSNKPIVISTKEVQEVGFDKIRAVLAQLHELKIVLVDGLRINKAETPADSIKRDCPKIVELDLSRNLFDSWEEIVNICGKLQDLRILKVNENRLDIRAADLEGAKEAFRGIRELELDNMSLGWEDILSLSHHFESLTTLSASLNNLTVLDSYICGSFPQLSLLNLTSLTLEYNKFTALSDLIDLKYLPALEKLSLKGNEISEIFQSGWDRDIPASERSLKFPQRLHYVDLSYNAILSWGFVDGLADVFPGMTALRLSHNPINQRSTNAEMKSWTIDEAHMITVARLGKLNALNYSTISPTERTEAETYYLSQIAKAMAEVPEGLEHTISSQHKRYAELCKKHGIPDVIRKQVETVNPDFLEARLIKFTFYMLRNTQSGQKEVITKEREIPKGLDVYRVKGLVGRMFDEKPMSLRLIWETGAMDPVAGSDDIMDDDFDEDLPAESEFPSLGKHESSVKQLGRFVQREVEIEDSTRHIGNCIDGMEARVRVELR</sequence>
<evidence type="ECO:0000256" key="2">
    <source>
        <dbReference type="ARBA" id="ARBA00022737"/>
    </source>
</evidence>
<dbReference type="PANTHER" id="PTHR45617">
    <property type="entry name" value="LEUCINE RICH REPEAT FAMILY PROTEIN"/>
    <property type="match status" value="1"/>
</dbReference>
<reference evidence="4 5" key="1">
    <citation type="journal article" date="2018" name="New Phytol.">
        <title>Comparative genomics and transcriptomics depict ericoid mycorrhizal fungi as versatile saprotrophs and plant mutualists.</title>
        <authorList>
            <person name="Martino E."/>
            <person name="Morin E."/>
            <person name="Grelet G.A."/>
            <person name="Kuo A."/>
            <person name="Kohler A."/>
            <person name="Daghino S."/>
            <person name="Barry K.W."/>
            <person name="Cichocki N."/>
            <person name="Clum A."/>
            <person name="Dockter R.B."/>
            <person name="Hainaut M."/>
            <person name="Kuo R.C."/>
            <person name="LaButti K."/>
            <person name="Lindahl B.D."/>
            <person name="Lindquist E.A."/>
            <person name="Lipzen A."/>
            <person name="Khouja H.R."/>
            <person name="Magnuson J."/>
            <person name="Murat C."/>
            <person name="Ohm R.A."/>
            <person name="Singer S.W."/>
            <person name="Spatafora J.W."/>
            <person name="Wang M."/>
            <person name="Veneault-Fourrey C."/>
            <person name="Henrissat B."/>
            <person name="Grigoriev I.V."/>
            <person name="Martin F.M."/>
            <person name="Perotto S."/>
        </authorList>
    </citation>
    <scope>NUCLEOTIDE SEQUENCE [LARGE SCALE GENOMIC DNA]</scope>
    <source>
        <strain evidence="4 5">ATCC 22711</strain>
    </source>
</reference>
<dbReference type="PROSITE" id="PS51450">
    <property type="entry name" value="LRR"/>
    <property type="match status" value="1"/>
</dbReference>
<dbReference type="Proteomes" id="UP000241818">
    <property type="component" value="Unassembled WGS sequence"/>
</dbReference>
<dbReference type="OrthoDB" id="5273213at2759"/>
<dbReference type="EMBL" id="KZ679010">
    <property type="protein sequence ID" value="PSS20136.1"/>
    <property type="molecule type" value="Genomic_DNA"/>
</dbReference>
<protein>
    <recommendedName>
        <fullName evidence="3">CAP-Gly domain-containing protein</fullName>
    </recommendedName>
</protein>
<dbReference type="SMART" id="SM01052">
    <property type="entry name" value="CAP_GLY"/>
    <property type="match status" value="1"/>
</dbReference>
<keyword evidence="5" id="KW-1185">Reference proteome</keyword>
<dbReference type="GeneID" id="36570643"/>
<dbReference type="RefSeq" id="XP_024721406.1">
    <property type="nucleotide sequence ID" value="XM_024862562.1"/>
</dbReference>
<dbReference type="InterPro" id="IPR001611">
    <property type="entry name" value="Leu-rich_rpt"/>
</dbReference>
<accession>A0A2T3B3B3</accession>
<dbReference type="STRING" id="857342.A0A2T3B3B3"/>
<evidence type="ECO:0000313" key="4">
    <source>
        <dbReference type="EMBL" id="PSS20136.1"/>
    </source>
</evidence>
<dbReference type="SUPFAM" id="SSF52047">
    <property type="entry name" value="RNI-like"/>
    <property type="match status" value="1"/>
</dbReference>
<dbReference type="InterPro" id="IPR036859">
    <property type="entry name" value="CAP-Gly_dom_sf"/>
</dbReference>
<feature type="domain" description="CAP-Gly" evidence="3">
    <location>
        <begin position="34"/>
        <end position="72"/>
    </location>
</feature>
<evidence type="ECO:0000259" key="3">
    <source>
        <dbReference type="PROSITE" id="PS50245"/>
    </source>
</evidence>
<dbReference type="InterPro" id="IPR000938">
    <property type="entry name" value="CAP-Gly_domain"/>
</dbReference>
<dbReference type="FunCoup" id="A0A2T3B3B3">
    <property type="interactions" value="627"/>
</dbReference>
<gene>
    <name evidence="4" type="ORF">M430DRAFT_138318</name>
</gene>
<dbReference type="InParanoid" id="A0A2T3B3B3"/>